<gene>
    <name evidence="1" type="ORF">DHETER_LOCUS2835</name>
</gene>
<sequence>MSSQFNVGLNEIDQITVTEHQTEDTHLLNENLIRREVETNLRIEMYNDMVDRLVEDLLSTKIQKRM</sequence>
<keyword evidence="2" id="KW-1185">Reference proteome</keyword>
<accession>A0ACA9KVY4</accession>
<proteinExistence type="predicted"/>
<dbReference type="EMBL" id="CAJVPU010002215">
    <property type="protein sequence ID" value="CAG8497137.1"/>
    <property type="molecule type" value="Genomic_DNA"/>
</dbReference>
<dbReference type="Proteomes" id="UP000789702">
    <property type="component" value="Unassembled WGS sequence"/>
</dbReference>
<organism evidence="1 2">
    <name type="scientific">Dentiscutata heterogama</name>
    <dbReference type="NCBI Taxonomy" id="1316150"/>
    <lineage>
        <taxon>Eukaryota</taxon>
        <taxon>Fungi</taxon>
        <taxon>Fungi incertae sedis</taxon>
        <taxon>Mucoromycota</taxon>
        <taxon>Glomeromycotina</taxon>
        <taxon>Glomeromycetes</taxon>
        <taxon>Diversisporales</taxon>
        <taxon>Gigasporaceae</taxon>
        <taxon>Dentiscutata</taxon>
    </lineage>
</organism>
<name>A0ACA9KVY4_9GLOM</name>
<evidence type="ECO:0000313" key="1">
    <source>
        <dbReference type="EMBL" id="CAG8497137.1"/>
    </source>
</evidence>
<reference evidence="1" key="1">
    <citation type="submission" date="2021-06" db="EMBL/GenBank/DDBJ databases">
        <authorList>
            <person name="Kallberg Y."/>
            <person name="Tangrot J."/>
            <person name="Rosling A."/>
        </authorList>
    </citation>
    <scope>NUCLEOTIDE SEQUENCE</scope>
    <source>
        <strain evidence="1">IL203A</strain>
    </source>
</reference>
<protein>
    <submittedName>
        <fullName evidence="1">4095_t:CDS:1</fullName>
    </submittedName>
</protein>
<comment type="caution">
    <text evidence="1">The sequence shown here is derived from an EMBL/GenBank/DDBJ whole genome shotgun (WGS) entry which is preliminary data.</text>
</comment>
<evidence type="ECO:0000313" key="2">
    <source>
        <dbReference type="Proteomes" id="UP000789702"/>
    </source>
</evidence>